<name>A0A8D9BAD4_9HEMI</name>
<sequence>MDGRIYSAQSHIGVPGTPLFHVYSVFRGSRRGYNFSRTKPAAGTVDTGDRKRTRWILYICRYNGRYHIQLCRLGAHSTLDQLLLAGCLLFLRAPHRPLVYCVYFHMLQ</sequence>
<protein>
    <submittedName>
        <fullName evidence="1">Uncharacterized protein</fullName>
    </submittedName>
</protein>
<proteinExistence type="predicted"/>
<dbReference type="EMBL" id="HBUF01623251">
    <property type="protein sequence ID" value="CAG6781493.1"/>
    <property type="molecule type" value="Transcribed_RNA"/>
</dbReference>
<reference evidence="1" key="1">
    <citation type="submission" date="2021-05" db="EMBL/GenBank/DDBJ databases">
        <authorList>
            <person name="Alioto T."/>
            <person name="Alioto T."/>
            <person name="Gomez Garrido J."/>
        </authorList>
    </citation>
    <scope>NUCLEOTIDE SEQUENCE</scope>
</reference>
<accession>A0A8D9BAD4</accession>
<organism evidence="1">
    <name type="scientific">Cacopsylla melanoneura</name>
    <dbReference type="NCBI Taxonomy" id="428564"/>
    <lineage>
        <taxon>Eukaryota</taxon>
        <taxon>Metazoa</taxon>
        <taxon>Ecdysozoa</taxon>
        <taxon>Arthropoda</taxon>
        <taxon>Hexapoda</taxon>
        <taxon>Insecta</taxon>
        <taxon>Pterygota</taxon>
        <taxon>Neoptera</taxon>
        <taxon>Paraneoptera</taxon>
        <taxon>Hemiptera</taxon>
        <taxon>Sternorrhyncha</taxon>
        <taxon>Psylloidea</taxon>
        <taxon>Psyllidae</taxon>
        <taxon>Psyllinae</taxon>
        <taxon>Cacopsylla</taxon>
    </lineage>
</organism>
<dbReference type="AlphaFoldDB" id="A0A8D9BAD4"/>
<evidence type="ECO:0000313" key="1">
    <source>
        <dbReference type="EMBL" id="CAG6781493.1"/>
    </source>
</evidence>